<keyword evidence="1" id="KW-0732">Signal</keyword>
<feature type="signal peptide" evidence="1">
    <location>
        <begin position="1"/>
        <end position="24"/>
    </location>
</feature>
<sequence>MTNSRLFMTAAALAVAVISLSAQAADRRYPIGYVRKVEVTHPSHRSAWENKDFLDCDDVVLTEEDVLYALRYMHRISWKAYDPEKMDTTGCEGQALVTFKNGKILAMGIEPTGRISTAEFDSKMKSTASPLGFYECHPCGERKMALLKDALNRADERRLKRMEAEGRIPPGEAEILLKKARADRERP</sequence>
<comment type="caution">
    <text evidence="2">The sequence shown here is derived from an EMBL/GenBank/DDBJ whole genome shotgun (WGS) entry which is preliminary data.</text>
</comment>
<reference evidence="2 3" key="1">
    <citation type="submission" date="2016-03" db="EMBL/GenBank/DDBJ databases">
        <title>Genome sequence of Variovorax paradoxus KB5.</title>
        <authorList>
            <person name="Jeong H."/>
            <person name="Hong C.E."/>
            <person name="Jo S.H."/>
            <person name="Park J.M."/>
        </authorList>
    </citation>
    <scope>NUCLEOTIDE SEQUENCE [LARGE SCALE GENOMIC DNA]</scope>
    <source>
        <strain evidence="2 3">KB5</strain>
    </source>
</reference>
<evidence type="ECO:0000256" key="1">
    <source>
        <dbReference type="SAM" id="SignalP"/>
    </source>
</evidence>
<gene>
    <name evidence="2" type="ORF">A3K87_21760</name>
</gene>
<feature type="chain" id="PRO_5041686134" evidence="1">
    <location>
        <begin position="25"/>
        <end position="187"/>
    </location>
</feature>
<dbReference type="RefSeq" id="WP_081269386.1">
    <property type="nucleotide sequence ID" value="NZ_LVHG01000057.1"/>
</dbReference>
<organism evidence="2 3">
    <name type="scientific">Variovorax paradoxus</name>
    <dbReference type="NCBI Taxonomy" id="34073"/>
    <lineage>
        <taxon>Bacteria</taxon>
        <taxon>Pseudomonadati</taxon>
        <taxon>Pseudomonadota</taxon>
        <taxon>Betaproteobacteria</taxon>
        <taxon>Burkholderiales</taxon>
        <taxon>Comamonadaceae</taxon>
        <taxon>Variovorax</taxon>
    </lineage>
</organism>
<proteinExistence type="predicted"/>
<evidence type="ECO:0000313" key="3">
    <source>
        <dbReference type="Proteomes" id="UP000077852"/>
    </source>
</evidence>
<accession>A0AA91I9L6</accession>
<dbReference type="EMBL" id="LVHG01000057">
    <property type="protein sequence ID" value="OAK61133.1"/>
    <property type="molecule type" value="Genomic_DNA"/>
</dbReference>
<protein>
    <submittedName>
        <fullName evidence="2">Uncharacterized protein</fullName>
    </submittedName>
</protein>
<name>A0AA91I9L6_VARPD</name>
<dbReference type="Proteomes" id="UP000077852">
    <property type="component" value="Unassembled WGS sequence"/>
</dbReference>
<evidence type="ECO:0000313" key="2">
    <source>
        <dbReference type="EMBL" id="OAK61133.1"/>
    </source>
</evidence>
<dbReference type="AlphaFoldDB" id="A0AA91I9L6"/>